<gene>
    <name evidence="2" type="ORF">NDU88_003325</name>
</gene>
<name>A0AAV7T550_PLEWA</name>
<dbReference type="Proteomes" id="UP001066276">
    <property type="component" value="Chromosome 4_1"/>
</dbReference>
<proteinExistence type="predicted"/>
<evidence type="ECO:0000256" key="1">
    <source>
        <dbReference type="SAM" id="MobiDB-lite"/>
    </source>
</evidence>
<dbReference type="AlphaFoldDB" id="A0AAV7T550"/>
<organism evidence="2 3">
    <name type="scientific">Pleurodeles waltl</name>
    <name type="common">Iberian ribbed newt</name>
    <dbReference type="NCBI Taxonomy" id="8319"/>
    <lineage>
        <taxon>Eukaryota</taxon>
        <taxon>Metazoa</taxon>
        <taxon>Chordata</taxon>
        <taxon>Craniata</taxon>
        <taxon>Vertebrata</taxon>
        <taxon>Euteleostomi</taxon>
        <taxon>Amphibia</taxon>
        <taxon>Batrachia</taxon>
        <taxon>Caudata</taxon>
        <taxon>Salamandroidea</taxon>
        <taxon>Salamandridae</taxon>
        <taxon>Pleurodelinae</taxon>
        <taxon>Pleurodeles</taxon>
    </lineage>
</organism>
<reference evidence="2" key="1">
    <citation type="journal article" date="2022" name="bioRxiv">
        <title>Sequencing and chromosome-scale assembly of the giantPleurodeles waltlgenome.</title>
        <authorList>
            <person name="Brown T."/>
            <person name="Elewa A."/>
            <person name="Iarovenko S."/>
            <person name="Subramanian E."/>
            <person name="Araus A.J."/>
            <person name="Petzold A."/>
            <person name="Susuki M."/>
            <person name="Suzuki K.-i.T."/>
            <person name="Hayashi T."/>
            <person name="Toyoda A."/>
            <person name="Oliveira C."/>
            <person name="Osipova E."/>
            <person name="Leigh N.D."/>
            <person name="Simon A."/>
            <person name="Yun M.H."/>
        </authorList>
    </citation>
    <scope>NUCLEOTIDE SEQUENCE</scope>
    <source>
        <strain evidence="2">20211129_DDA</strain>
        <tissue evidence="2">Liver</tissue>
    </source>
</reference>
<comment type="caution">
    <text evidence="2">The sequence shown here is derived from an EMBL/GenBank/DDBJ whole genome shotgun (WGS) entry which is preliminary data.</text>
</comment>
<protein>
    <submittedName>
        <fullName evidence="2">Uncharacterized protein</fullName>
    </submittedName>
</protein>
<evidence type="ECO:0000313" key="3">
    <source>
        <dbReference type="Proteomes" id="UP001066276"/>
    </source>
</evidence>
<keyword evidence="3" id="KW-1185">Reference proteome</keyword>
<feature type="region of interest" description="Disordered" evidence="1">
    <location>
        <begin position="1"/>
        <end position="82"/>
    </location>
</feature>
<evidence type="ECO:0000313" key="2">
    <source>
        <dbReference type="EMBL" id="KAJ1171464.1"/>
    </source>
</evidence>
<sequence length="82" mass="8602">MDNSGDGSRNGGTKRKPHPLRCQPVPPPGRRVEPRERKTRSSSLRISHGSEGRSQAPVTQAGGLRPPPLGSAAPSQSLLSGV</sequence>
<dbReference type="EMBL" id="JANPWB010000007">
    <property type="protein sequence ID" value="KAJ1171464.1"/>
    <property type="molecule type" value="Genomic_DNA"/>
</dbReference>
<feature type="compositionally biased region" description="Polar residues" evidence="1">
    <location>
        <begin position="73"/>
        <end position="82"/>
    </location>
</feature>
<accession>A0AAV7T550</accession>